<dbReference type="AlphaFoldDB" id="A0A915JT77"/>
<protein>
    <submittedName>
        <fullName evidence="2">Uncharacterized protein</fullName>
    </submittedName>
</protein>
<evidence type="ECO:0000313" key="2">
    <source>
        <dbReference type="WBParaSite" id="nRc.2.0.1.t29540-RA"/>
    </source>
</evidence>
<sequence length="105" mass="10537">MAIVIWIPRRLKKLIKTISCNVHGVKNSTDGSMRGGYRGVTRVTQCGESVFGNRVASLGNRGSAVGAELAGGATPITGLVALTTGGCLNAVAGADIGAVGGSHMV</sequence>
<keyword evidence="1" id="KW-1185">Reference proteome</keyword>
<evidence type="ECO:0000313" key="1">
    <source>
        <dbReference type="Proteomes" id="UP000887565"/>
    </source>
</evidence>
<dbReference type="WBParaSite" id="nRc.2.0.1.t29540-RA">
    <property type="protein sequence ID" value="nRc.2.0.1.t29540-RA"/>
    <property type="gene ID" value="nRc.2.0.1.g29540"/>
</dbReference>
<proteinExistence type="predicted"/>
<name>A0A915JT77_ROMCU</name>
<accession>A0A915JT77</accession>
<organism evidence="1 2">
    <name type="scientific">Romanomermis culicivorax</name>
    <name type="common">Nematode worm</name>
    <dbReference type="NCBI Taxonomy" id="13658"/>
    <lineage>
        <taxon>Eukaryota</taxon>
        <taxon>Metazoa</taxon>
        <taxon>Ecdysozoa</taxon>
        <taxon>Nematoda</taxon>
        <taxon>Enoplea</taxon>
        <taxon>Dorylaimia</taxon>
        <taxon>Mermithida</taxon>
        <taxon>Mermithoidea</taxon>
        <taxon>Mermithidae</taxon>
        <taxon>Romanomermis</taxon>
    </lineage>
</organism>
<dbReference type="Proteomes" id="UP000887565">
    <property type="component" value="Unplaced"/>
</dbReference>
<reference evidence="2" key="1">
    <citation type="submission" date="2022-11" db="UniProtKB">
        <authorList>
            <consortium name="WormBaseParasite"/>
        </authorList>
    </citation>
    <scope>IDENTIFICATION</scope>
</reference>